<evidence type="ECO:0000256" key="3">
    <source>
        <dbReference type="ARBA" id="ARBA00022989"/>
    </source>
</evidence>
<dbReference type="GO" id="GO:0005886">
    <property type="term" value="C:plasma membrane"/>
    <property type="evidence" value="ECO:0007669"/>
    <property type="project" value="TreeGrafter"/>
</dbReference>
<dbReference type="Gene3D" id="3.40.1110.10">
    <property type="entry name" value="Calcium-transporting ATPase, cytoplasmic domain N"/>
    <property type="match status" value="1"/>
</dbReference>
<gene>
    <name evidence="5" type="ORF">NYM_LOCUS30624</name>
</gene>
<sequence>MVKLFQGSTLTSDPLGFSKAYDCPTTANNTSVNENLGQIRYVFTDKTGTLTKNNMIFRYFVCNGMLYGDQEDAGEVRNTPQEMRGSVRMYDGRLRSMKNN</sequence>
<dbReference type="PANTHER" id="PTHR24092">
    <property type="entry name" value="PROBABLE PHOSPHOLIPID-TRANSPORTING ATPASE"/>
    <property type="match status" value="1"/>
</dbReference>
<dbReference type="InterPro" id="IPR018303">
    <property type="entry name" value="ATPase_P-typ_P_site"/>
</dbReference>
<protein>
    <recommendedName>
        <fullName evidence="6">P-type ATPase N-terminal domain-containing protein</fullName>
    </recommendedName>
</protein>
<reference evidence="5" key="1">
    <citation type="submission" date="2019-09" db="EMBL/GenBank/DDBJ databases">
        <authorList>
            <person name="Zhang L."/>
        </authorList>
    </citation>
    <scope>NUCLEOTIDE SEQUENCE</scope>
</reference>
<dbReference type="Gene3D" id="3.40.50.1000">
    <property type="entry name" value="HAD superfamily/HAD-like"/>
    <property type="match status" value="1"/>
</dbReference>
<dbReference type="InterPro" id="IPR036412">
    <property type="entry name" value="HAD-like_sf"/>
</dbReference>
<keyword evidence="4" id="KW-0472">Membrane</keyword>
<evidence type="ECO:0008006" key="6">
    <source>
        <dbReference type="Google" id="ProtNLM"/>
    </source>
</evidence>
<dbReference type="GO" id="GO:0045332">
    <property type="term" value="P:phospholipid translocation"/>
    <property type="evidence" value="ECO:0007669"/>
    <property type="project" value="TreeGrafter"/>
</dbReference>
<evidence type="ECO:0000313" key="5">
    <source>
        <dbReference type="EMBL" id="VVW90259.1"/>
    </source>
</evidence>
<dbReference type="InterPro" id="IPR023299">
    <property type="entry name" value="ATPase_P-typ_cyto_dom_N"/>
</dbReference>
<keyword evidence="3" id="KW-1133">Transmembrane helix</keyword>
<proteinExistence type="predicted"/>
<evidence type="ECO:0000256" key="4">
    <source>
        <dbReference type="ARBA" id="ARBA00023136"/>
    </source>
</evidence>
<keyword evidence="2" id="KW-0812">Transmembrane</keyword>
<accession>A0A5K1HLE7</accession>
<dbReference type="EMBL" id="LR722270">
    <property type="protein sequence ID" value="VVW90259.1"/>
    <property type="molecule type" value="Genomic_DNA"/>
</dbReference>
<dbReference type="SUPFAM" id="SSF56784">
    <property type="entry name" value="HAD-like"/>
    <property type="match status" value="1"/>
</dbReference>
<dbReference type="AlphaFoldDB" id="A0A5K1HLE7"/>
<evidence type="ECO:0000256" key="1">
    <source>
        <dbReference type="ARBA" id="ARBA00004370"/>
    </source>
</evidence>
<dbReference type="GO" id="GO:0140326">
    <property type="term" value="F:ATPase-coupled intramembrane lipid transporter activity"/>
    <property type="evidence" value="ECO:0007669"/>
    <property type="project" value="TreeGrafter"/>
</dbReference>
<dbReference type="GO" id="GO:0000166">
    <property type="term" value="F:nucleotide binding"/>
    <property type="evidence" value="ECO:0007669"/>
    <property type="project" value="InterPro"/>
</dbReference>
<organism evidence="5">
    <name type="scientific">Nymphaea colorata</name>
    <name type="common">pocket water lily</name>
    <dbReference type="NCBI Taxonomy" id="210225"/>
    <lineage>
        <taxon>Eukaryota</taxon>
        <taxon>Viridiplantae</taxon>
        <taxon>Streptophyta</taxon>
        <taxon>Embryophyta</taxon>
        <taxon>Tracheophyta</taxon>
        <taxon>Spermatophyta</taxon>
        <taxon>Magnoliopsida</taxon>
        <taxon>Nymphaeales</taxon>
        <taxon>Nymphaeaceae</taxon>
        <taxon>Nymphaea</taxon>
    </lineage>
</organism>
<name>A0A5K1HLE7_9MAGN</name>
<evidence type="ECO:0000256" key="2">
    <source>
        <dbReference type="ARBA" id="ARBA00022692"/>
    </source>
</evidence>
<dbReference type="PROSITE" id="PS00154">
    <property type="entry name" value="ATPASE_E1_E2"/>
    <property type="match status" value="1"/>
</dbReference>
<dbReference type="InterPro" id="IPR023214">
    <property type="entry name" value="HAD_sf"/>
</dbReference>
<comment type="subcellular location">
    <subcellularLocation>
        <location evidence="1">Membrane</location>
    </subcellularLocation>
</comment>